<accession>D2VXI0</accession>
<evidence type="ECO:0000256" key="1">
    <source>
        <dbReference type="SAM" id="Coils"/>
    </source>
</evidence>
<dbReference type="RefSeq" id="XP_002671255.1">
    <property type="nucleotide sequence ID" value="XM_002671209.1"/>
</dbReference>
<dbReference type="EMBL" id="GG738907">
    <property type="protein sequence ID" value="EFC38511.1"/>
    <property type="molecule type" value="Genomic_DNA"/>
</dbReference>
<dbReference type="InParanoid" id="D2VXI0"/>
<feature type="coiled-coil region" evidence="1">
    <location>
        <begin position="122"/>
        <end position="207"/>
    </location>
</feature>
<gene>
    <name evidence="2" type="ORF">NAEGRDRAFT_73754</name>
</gene>
<sequence>MNSSLFSLPFGRNYSKGNDAVVGPGNNERSCGEEDEVAALPNFNEFLRDTFVSKPFESRDETCNSTRKSTFTWGNSFEYWEKKQMSQPYFTSSVSTSPKGHDKIPFHSAIRDEMGRTMDGLIEKLYERIQKLESDVKKQDSTISILENENQKMKEKKRKHDEILKKRDETLDFTETKRKDRKLFLVIDEFEKSQQKANNQVKNLENYTVDWNGEQFVLIDAFSNKSDIVNYYYPLYQSNNPDKVSKMVLEREEYKKLFSTNPHVKESERKRAWRITIFSIEFYEFVKRQNK</sequence>
<dbReference type="KEGG" id="ngr:NAEGRDRAFT_73754"/>
<protein>
    <submittedName>
        <fullName evidence="2">Predicted protein</fullName>
    </submittedName>
</protein>
<keyword evidence="1" id="KW-0175">Coiled coil</keyword>
<proteinExistence type="predicted"/>
<dbReference type="Proteomes" id="UP000006671">
    <property type="component" value="Unassembled WGS sequence"/>
</dbReference>
<dbReference type="VEuPathDB" id="AmoebaDB:NAEGRDRAFT_73754"/>
<dbReference type="AlphaFoldDB" id="D2VXI0"/>
<evidence type="ECO:0000313" key="2">
    <source>
        <dbReference type="EMBL" id="EFC38511.1"/>
    </source>
</evidence>
<reference evidence="2 3" key="1">
    <citation type="journal article" date="2010" name="Cell">
        <title>The genome of Naegleria gruberi illuminates early eukaryotic versatility.</title>
        <authorList>
            <person name="Fritz-Laylin L.K."/>
            <person name="Prochnik S.E."/>
            <person name="Ginger M.L."/>
            <person name="Dacks J.B."/>
            <person name="Carpenter M.L."/>
            <person name="Field M.C."/>
            <person name="Kuo A."/>
            <person name="Paredez A."/>
            <person name="Chapman J."/>
            <person name="Pham J."/>
            <person name="Shu S."/>
            <person name="Neupane R."/>
            <person name="Cipriano M."/>
            <person name="Mancuso J."/>
            <person name="Tu H."/>
            <person name="Salamov A."/>
            <person name="Lindquist E."/>
            <person name="Shapiro H."/>
            <person name="Lucas S."/>
            <person name="Grigoriev I.V."/>
            <person name="Cande W.Z."/>
            <person name="Fulton C."/>
            <person name="Rokhsar D.S."/>
            <person name="Dawson S.C."/>
        </authorList>
    </citation>
    <scope>NUCLEOTIDE SEQUENCE [LARGE SCALE GENOMIC DNA]</scope>
    <source>
        <strain evidence="2 3">NEG-M</strain>
    </source>
</reference>
<evidence type="ECO:0000313" key="3">
    <source>
        <dbReference type="Proteomes" id="UP000006671"/>
    </source>
</evidence>
<keyword evidence="3" id="KW-1185">Reference proteome</keyword>
<organism evidence="3">
    <name type="scientific">Naegleria gruberi</name>
    <name type="common">Amoeba</name>
    <dbReference type="NCBI Taxonomy" id="5762"/>
    <lineage>
        <taxon>Eukaryota</taxon>
        <taxon>Discoba</taxon>
        <taxon>Heterolobosea</taxon>
        <taxon>Tetramitia</taxon>
        <taxon>Eutetramitia</taxon>
        <taxon>Vahlkampfiidae</taxon>
        <taxon>Naegleria</taxon>
    </lineage>
</organism>
<name>D2VXI0_NAEGR</name>
<dbReference type="GeneID" id="8858355"/>